<dbReference type="Proteomes" id="UP000004738">
    <property type="component" value="Unassembled WGS sequence"/>
</dbReference>
<dbReference type="GO" id="GO:0009424">
    <property type="term" value="C:bacterial-type flagellum hook"/>
    <property type="evidence" value="ECO:0007669"/>
    <property type="project" value="InterPro"/>
</dbReference>
<comment type="subcellular location">
    <subcellularLocation>
        <location evidence="1">Bacterial flagellum</location>
    </subcellularLocation>
</comment>
<dbReference type="InterPro" id="IPR001029">
    <property type="entry name" value="Flagellin_N"/>
</dbReference>
<dbReference type="NCBIfam" id="TIGR02550">
    <property type="entry name" value="flagell_flgL"/>
    <property type="match status" value="1"/>
</dbReference>
<dbReference type="AlphaFoldDB" id="K1KJZ9"/>
<dbReference type="Pfam" id="PF00669">
    <property type="entry name" value="Flagellin_N"/>
    <property type="match status" value="1"/>
</dbReference>
<evidence type="ECO:0000256" key="2">
    <source>
        <dbReference type="ARBA" id="ARBA00005709"/>
    </source>
</evidence>
<dbReference type="EMBL" id="AMCK01000016">
    <property type="protein sequence ID" value="EKB44360.1"/>
    <property type="molecule type" value="Genomic_DNA"/>
</dbReference>
<dbReference type="InterPro" id="IPR001492">
    <property type="entry name" value="Flagellin"/>
</dbReference>
<dbReference type="InterPro" id="IPR013384">
    <property type="entry name" value="Flagell_FlgL"/>
</dbReference>
<dbReference type="PATRIC" id="fig|1224748.3.peg.2784"/>
<evidence type="ECO:0000259" key="5">
    <source>
        <dbReference type="Pfam" id="PF00700"/>
    </source>
</evidence>
<dbReference type="Gene3D" id="1.20.1330.10">
    <property type="entry name" value="f41 fragment of flagellin, N-terminal domain"/>
    <property type="match status" value="1"/>
</dbReference>
<dbReference type="PANTHER" id="PTHR42792:SF1">
    <property type="entry name" value="FLAGELLAR HOOK-ASSOCIATED PROTEIN 3"/>
    <property type="match status" value="1"/>
</dbReference>
<evidence type="ECO:0000313" key="7">
    <source>
        <dbReference type="Proteomes" id="UP000004738"/>
    </source>
</evidence>
<dbReference type="InterPro" id="IPR046358">
    <property type="entry name" value="Flagellin_C"/>
</dbReference>
<accession>K1KJZ9</accession>
<sequence>MRVTQSMLSSNMLRNLNNSYNKMAKYQEQLNSGSIINRPSDDPVVAVKGMGYRIDLDKNAQYQRNMREANTWLDSTDEALDQVGTSLIRVKELIIQAANDTITTEDRQKINQEISQINQHIQDLGNTKVGENYIFSGTHTSSPLFDENGEIQNGPNFTGLGKEIEINVFDGISMPINVTGAELFGEVKNFMNGLDTLLNNGGTSEEIGNALGVDFTAGGTANIPGLDSLNEKVLVKRAEVGAKQNRVELMESRLQMQEVNVTKQMSENEDTDYAKTITEMVTAESIHQAALSVGAKIIQQTLVDFIR</sequence>
<dbReference type="SUPFAM" id="SSF64518">
    <property type="entry name" value="Phase 1 flagellin"/>
    <property type="match status" value="1"/>
</dbReference>
<evidence type="ECO:0000256" key="1">
    <source>
        <dbReference type="ARBA" id="ARBA00004365"/>
    </source>
</evidence>
<reference evidence="6 7" key="1">
    <citation type="journal article" date="2012" name="J. Bacteriol.">
        <title>Draft Genome Sequence of Bacillus isronensis Strain B3W22, Isolated from the Upper Atmosphere.</title>
        <authorList>
            <person name="Shivaji S."/>
            <person name="Ara S."/>
            <person name="Singh S.K."/>
            <person name="Bandi S."/>
            <person name="Singh A."/>
            <person name="Pinnaka A.K."/>
        </authorList>
    </citation>
    <scope>NUCLEOTIDE SEQUENCE [LARGE SCALE GENOMIC DNA]</scope>
    <source>
        <strain evidence="6 7">B3W22</strain>
    </source>
</reference>
<proteinExistence type="inferred from homology"/>
<dbReference type="Pfam" id="PF00700">
    <property type="entry name" value="Flagellin_C"/>
    <property type="match status" value="1"/>
</dbReference>
<keyword evidence="3" id="KW-0975">Bacterial flagellum</keyword>
<gene>
    <name evidence="6" type="primary">flgL</name>
    <name evidence="6" type="ORF">B857_02814</name>
</gene>
<comment type="caution">
    <text evidence="6">The sequence shown here is derived from an EMBL/GenBank/DDBJ whole genome shotgun (WGS) entry which is preliminary data.</text>
</comment>
<dbReference type="RefSeq" id="WP_008407351.1">
    <property type="nucleotide sequence ID" value="NZ_AMCK01000016.1"/>
</dbReference>
<dbReference type="GO" id="GO:0071973">
    <property type="term" value="P:bacterial-type flagellum-dependent cell motility"/>
    <property type="evidence" value="ECO:0007669"/>
    <property type="project" value="InterPro"/>
</dbReference>
<organism evidence="6 7">
    <name type="scientific">Solibacillus isronensis B3W22</name>
    <dbReference type="NCBI Taxonomy" id="1224748"/>
    <lineage>
        <taxon>Bacteria</taxon>
        <taxon>Bacillati</taxon>
        <taxon>Bacillota</taxon>
        <taxon>Bacilli</taxon>
        <taxon>Bacillales</taxon>
        <taxon>Caryophanaceae</taxon>
        <taxon>Solibacillus</taxon>
    </lineage>
</organism>
<evidence type="ECO:0000313" key="6">
    <source>
        <dbReference type="EMBL" id="EKB44360.1"/>
    </source>
</evidence>
<dbReference type="GO" id="GO:0005198">
    <property type="term" value="F:structural molecule activity"/>
    <property type="evidence" value="ECO:0007669"/>
    <property type="project" value="InterPro"/>
</dbReference>
<feature type="domain" description="Flagellin C-terminal" evidence="5">
    <location>
        <begin position="226"/>
        <end position="305"/>
    </location>
</feature>
<dbReference type="PANTHER" id="PTHR42792">
    <property type="entry name" value="FLAGELLIN"/>
    <property type="match status" value="1"/>
</dbReference>
<protein>
    <submittedName>
        <fullName evidence="6">Hook-filament junction protein</fullName>
    </submittedName>
</protein>
<feature type="domain" description="Flagellin N-terminal" evidence="4">
    <location>
        <begin position="5"/>
        <end position="140"/>
    </location>
</feature>
<keyword evidence="7" id="KW-1185">Reference proteome</keyword>
<name>K1KJZ9_9BACL</name>
<evidence type="ECO:0000256" key="3">
    <source>
        <dbReference type="ARBA" id="ARBA00023143"/>
    </source>
</evidence>
<evidence type="ECO:0000259" key="4">
    <source>
        <dbReference type="Pfam" id="PF00669"/>
    </source>
</evidence>
<comment type="similarity">
    <text evidence="2">Belongs to the bacterial flagellin family.</text>
</comment>